<evidence type="ECO:0000259" key="2">
    <source>
        <dbReference type="Pfam" id="PF10647"/>
    </source>
</evidence>
<keyword evidence="1" id="KW-0732">Signal</keyword>
<dbReference type="InterPro" id="IPR059026">
    <property type="entry name" value="LpqB_N"/>
</dbReference>
<dbReference type="EMBL" id="JAGSXH010000008">
    <property type="protein sequence ID" value="MBS2962164.1"/>
    <property type="molecule type" value="Genomic_DNA"/>
</dbReference>
<dbReference type="AlphaFoldDB" id="A0A8J7WMI5"/>
<gene>
    <name evidence="4" type="ORF">KGA66_03845</name>
</gene>
<keyword evidence="5" id="KW-1185">Reference proteome</keyword>
<dbReference type="SUPFAM" id="SSF63829">
    <property type="entry name" value="Calcium-dependent phosphotriesterase"/>
    <property type="match status" value="1"/>
</dbReference>
<evidence type="ECO:0008006" key="6">
    <source>
        <dbReference type="Google" id="ProtNLM"/>
    </source>
</evidence>
<evidence type="ECO:0000259" key="3">
    <source>
        <dbReference type="Pfam" id="PF25976"/>
    </source>
</evidence>
<dbReference type="Proteomes" id="UP000677913">
    <property type="component" value="Unassembled WGS sequence"/>
</dbReference>
<sequence>MTSGKAARAAAAGLLAVLGLLTAGCVNLPADSGVNAVSKQTEAGSGSDVRIWPQAPRRDQDQASIVEGFLQTAASDPSNLAIARAYLTSDARNWDPSKVVVFGSDETSPTSLPKQPDTVQISGTVVATVGDDGTYQPLADAQHKTYYFHVKRDDAKGYYQIDQLPSGDFGIAMTQETFRANYTEYNLYYLNADAPDASMVPVPVYVRSQPDSSVAENLAEKLVKGPAQWLDAAAGPVSQIDLAGPGNAVSITADGTAEVAVKTPNACTGHAHGVCERLAAEFLATFSNLASVNRVAIVDAHGSELGVADSVENVMRQYHLGPVGSVPGTYYYLGAKDHRVYYDDGKNTRPEQVGPADRRYSQLAVTDYDGRQSVAAVVDDHGADLYLGEPGNPATRAPTWTGAISSLSWDALGHLWFIDQAGGTPVLYRLDITQGLEARPQRVDLIGADAGPITIKQLAVAPDGRRVAVVYSETVAGSGTVYSVGLGVYENSVAGQLLDLAEAVNNPMVYQWHAVSDIDWHSSQTFQSLAVLGGSQASSPSVISELYADGSPVTSANDLTAVTVNPPNGTSGIEWTGGTLLATYRTAQGDDQISQYAFTSGSWNPQGTTAVDGLSPSYTD</sequence>
<dbReference type="InterPro" id="IPR018910">
    <property type="entry name" value="LpqB_C"/>
</dbReference>
<feature type="domain" description="Lipoprotein LpqB N-terminal" evidence="3">
    <location>
        <begin position="56"/>
        <end position="178"/>
    </location>
</feature>
<feature type="signal peptide" evidence="1">
    <location>
        <begin position="1"/>
        <end position="23"/>
    </location>
</feature>
<dbReference type="Pfam" id="PF25976">
    <property type="entry name" value="LpqB_N"/>
    <property type="match status" value="1"/>
</dbReference>
<reference evidence="4" key="1">
    <citation type="submission" date="2021-04" db="EMBL/GenBank/DDBJ databases">
        <title>Genome based classification of Actinospica acidithermotolerans sp. nov., an actinobacterium isolated from an Indonesian hot spring.</title>
        <authorList>
            <person name="Kusuma A.B."/>
            <person name="Putra K.E."/>
            <person name="Nafisah S."/>
            <person name="Loh J."/>
            <person name="Nouioui I."/>
            <person name="Goodfellow M."/>
        </authorList>
    </citation>
    <scope>NUCLEOTIDE SEQUENCE</scope>
    <source>
        <strain evidence="4">DSM 45618</strain>
    </source>
</reference>
<dbReference type="Pfam" id="PF10647">
    <property type="entry name" value="Gmad1"/>
    <property type="match status" value="1"/>
</dbReference>
<evidence type="ECO:0000313" key="4">
    <source>
        <dbReference type="EMBL" id="MBS2962164.1"/>
    </source>
</evidence>
<feature type="chain" id="PRO_5038570459" description="Lipoprotein LpqB beta-propeller domain-containing protein" evidence="1">
    <location>
        <begin position="24"/>
        <end position="620"/>
    </location>
</feature>
<feature type="domain" description="Lipoprotein LpqB C-terminal" evidence="2">
    <location>
        <begin position="372"/>
        <end position="562"/>
    </location>
</feature>
<organism evidence="4 5">
    <name type="scientific">Actinocrinis puniceicyclus</name>
    <dbReference type="NCBI Taxonomy" id="977794"/>
    <lineage>
        <taxon>Bacteria</taxon>
        <taxon>Bacillati</taxon>
        <taxon>Actinomycetota</taxon>
        <taxon>Actinomycetes</taxon>
        <taxon>Catenulisporales</taxon>
        <taxon>Actinospicaceae</taxon>
        <taxon>Actinocrinis</taxon>
    </lineage>
</organism>
<evidence type="ECO:0000256" key="1">
    <source>
        <dbReference type="SAM" id="SignalP"/>
    </source>
</evidence>
<comment type="caution">
    <text evidence="4">The sequence shown here is derived from an EMBL/GenBank/DDBJ whole genome shotgun (WGS) entry which is preliminary data.</text>
</comment>
<accession>A0A8J7WMI5</accession>
<protein>
    <recommendedName>
        <fullName evidence="6">Lipoprotein LpqB beta-propeller domain-containing protein</fullName>
    </recommendedName>
</protein>
<dbReference type="PROSITE" id="PS51257">
    <property type="entry name" value="PROKAR_LIPOPROTEIN"/>
    <property type="match status" value="1"/>
</dbReference>
<proteinExistence type="predicted"/>
<evidence type="ECO:0000313" key="5">
    <source>
        <dbReference type="Proteomes" id="UP000677913"/>
    </source>
</evidence>
<dbReference type="RefSeq" id="WP_211464533.1">
    <property type="nucleotide sequence ID" value="NZ_JAGSXH010000008.1"/>
</dbReference>
<name>A0A8J7WMI5_9ACTN</name>